<evidence type="ECO:0000313" key="2">
    <source>
        <dbReference type="EMBL" id="CAK9147954.1"/>
    </source>
</evidence>
<gene>
    <name evidence="2" type="ORF">ILEXP_LOCUS15886</name>
</gene>
<feature type="compositionally biased region" description="Basic and acidic residues" evidence="1">
    <location>
        <begin position="21"/>
        <end position="36"/>
    </location>
</feature>
<protein>
    <submittedName>
        <fullName evidence="2">Uncharacterized protein</fullName>
    </submittedName>
</protein>
<organism evidence="2 3">
    <name type="scientific">Ilex paraguariensis</name>
    <name type="common">yerba mate</name>
    <dbReference type="NCBI Taxonomy" id="185542"/>
    <lineage>
        <taxon>Eukaryota</taxon>
        <taxon>Viridiplantae</taxon>
        <taxon>Streptophyta</taxon>
        <taxon>Embryophyta</taxon>
        <taxon>Tracheophyta</taxon>
        <taxon>Spermatophyta</taxon>
        <taxon>Magnoliopsida</taxon>
        <taxon>eudicotyledons</taxon>
        <taxon>Gunneridae</taxon>
        <taxon>Pentapetalae</taxon>
        <taxon>asterids</taxon>
        <taxon>campanulids</taxon>
        <taxon>Aquifoliales</taxon>
        <taxon>Aquifoliaceae</taxon>
        <taxon>Ilex</taxon>
    </lineage>
</organism>
<dbReference type="AlphaFoldDB" id="A0ABC8RYB0"/>
<evidence type="ECO:0000313" key="3">
    <source>
        <dbReference type="Proteomes" id="UP001642360"/>
    </source>
</evidence>
<keyword evidence="3" id="KW-1185">Reference proteome</keyword>
<feature type="region of interest" description="Disordered" evidence="1">
    <location>
        <begin position="21"/>
        <end position="50"/>
    </location>
</feature>
<dbReference type="EMBL" id="CAUOFW020001724">
    <property type="protein sequence ID" value="CAK9147954.1"/>
    <property type="molecule type" value="Genomic_DNA"/>
</dbReference>
<comment type="caution">
    <text evidence="2">The sequence shown here is derived from an EMBL/GenBank/DDBJ whole genome shotgun (WGS) entry which is preliminary data.</text>
</comment>
<sequence>MTMSCSTTIWKITTPRKAVPREKKWDWRHRSGERCHGTGNSNPGVTDGAHGTTIIVLGEASNDCMGEEVRRMRRLHTEEKSGGASRRGIGWVTPRTRVAEC</sequence>
<evidence type="ECO:0000256" key="1">
    <source>
        <dbReference type="SAM" id="MobiDB-lite"/>
    </source>
</evidence>
<accession>A0ABC8RYB0</accession>
<proteinExistence type="predicted"/>
<reference evidence="2 3" key="1">
    <citation type="submission" date="2024-02" db="EMBL/GenBank/DDBJ databases">
        <authorList>
            <person name="Vignale AGUSTIN F."/>
            <person name="Sosa J E."/>
            <person name="Modenutti C."/>
        </authorList>
    </citation>
    <scope>NUCLEOTIDE SEQUENCE [LARGE SCALE GENOMIC DNA]</scope>
</reference>
<name>A0ABC8RYB0_9AQUA</name>
<dbReference type="Proteomes" id="UP001642360">
    <property type="component" value="Unassembled WGS sequence"/>
</dbReference>